<protein>
    <submittedName>
        <fullName evidence="1">Uncharacterized protein</fullName>
    </submittedName>
</protein>
<organism evidence="1 2">
    <name type="scientific">Marssonina brunnea f. sp. multigermtubi (strain MB_m1)</name>
    <name type="common">Marssonina leaf spot fungus</name>
    <dbReference type="NCBI Taxonomy" id="1072389"/>
    <lineage>
        <taxon>Eukaryota</taxon>
        <taxon>Fungi</taxon>
        <taxon>Dikarya</taxon>
        <taxon>Ascomycota</taxon>
        <taxon>Pezizomycotina</taxon>
        <taxon>Leotiomycetes</taxon>
        <taxon>Helotiales</taxon>
        <taxon>Drepanopezizaceae</taxon>
        <taxon>Drepanopeziza</taxon>
    </lineage>
</organism>
<keyword evidence="2" id="KW-1185">Reference proteome</keyword>
<sequence>MRPAVVPGDALSCLLDVPDFLDVFDILGDAPSCVPPNCNSSSYVLDVLSILDVLDVLDVLNVLDVPDVLSVPGVLEKDVPVLPLTTSIWIERCSPYELFEKLEFREADGQVIPSNAWMLRAKLKILIEILLLLAKMLSQLIPTTPADYRYRIAVLIGMRAVPLDRDFRAFTQAA</sequence>
<dbReference type="EMBL" id="JH921433">
    <property type="protein sequence ID" value="EKD18232.1"/>
    <property type="molecule type" value="Genomic_DNA"/>
</dbReference>
<dbReference type="InParanoid" id="K1WZY0"/>
<dbReference type="AlphaFoldDB" id="K1WZY0"/>
<evidence type="ECO:0000313" key="2">
    <source>
        <dbReference type="Proteomes" id="UP000006753"/>
    </source>
</evidence>
<reference evidence="1 2" key="1">
    <citation type="journal article" date="2012" name="BMC Genomics">
        <title>Sequencing the genome of Marssonina brunnea reveals fungus-poplar co-evolution.</title>
        <authorList>
            <person name="Zhu S."/>
            <person name="Cao Y.-Z."/>
            <person name="Jiang C."/>
            <person name="Tan B.-Y."/>
            <person name="Wang Z."/>
            <person name="Feng S."/>
            <person name="Zhang L."/>
            <person name="Su X.-H."/>
            <person name="Brejova B."/>
            <person name="Vinar T."/>
            <person name="Xu M."/>
            <person name="Wang M.-X."/>
            <person name="Zhang S.-G."/>
            <person name="Huang M.-R."/>
            <person name="Wu R."/>
            <person name="Zhou Y."/>
        </authorList>
    </citation>
    <scope>NUCLEOTIDE SEQUENCE [LARGE SCALE GENOMIC DNA]</scope>
    <source>
        <strain evidence="1 2">MB_m1</strain>
    </source>
</reference>
<proteinExistence type="predicted"/>
<dbReference type="Proteomes" id="UP000006753">
    <property type="component" value="Unassembled WGS sequence"/>
</dbReference>
<evidence type="ECO:0000313" key="1">
    <source>
        <dbReference type="EMBL" id="EKD18232.1"/>
    </source>
</evidence>
<name>K1WZY0_MARBU</name>
<gene>
    <name evidence="1" type="ORF">MBM_03225</name>
</gene>
<dbReference type="HOGENOM" id="CLU_1540382_0_0_1"/>
<dbReference type="KEGG" id="mbe:MBM_03225"/>
<accession>K1WZY0</accession>